<feature type="transmembrane region" description="Helical" evidence="8">
    <location>
        <begin position="251"/>
        <end position="273"/>
    </location>
</feature>
<dbReference type="InterPro" id="IPR017871">
    <property type="entry name" value="ABC_transporter-like_CS"/>
</dbReference>
<evidence type="ECO:0000256" key="5">
    <source>
        <dbReference type="ARBA" id="ARBA00022840"/>
    </source>
</evidence>
<comment type="caution">
    <text evidence="11">The sequence shown here is derived from an EMBL/GenBank/DDBJ whole genome shotgun (WGS) entry which is preliminary data.</text>
</comment>
<dbReference type="Pfam" id="PF00005">
    <property type="entry name" value="ABC_tran"/>
    <property type="match status" value="1"/>
</dbReference>
<feature type="transmembrane region" description="Helical" evidence="8">
    <location>
        <begin position="167"/>
        <end position="183"/>
    </location>
</feature>
<dbReference type="InterPro" id="IPR003593">
    <property type="entry name" value="AAA+_ATPase"/>
</dbReference>
<dbReference type="RefSeq" id="WP_177714399.1">
    <property type="nucleotide sequence ID" value="NZ_JACRSQ010000029.1"/>
</dbReference>
<dbReference type="SUPFAM" id="SSF52540">
    <property type="entry name" value="P-loop containing nucleoside triphosphate hydrolases"/>
    <property type="match status" value="1"/>
</dbReference>
<proteinExistence type="predicted"/>
<gene>
    <name evidence="11" type="ORF">H8730_14420</name>
</gene>
<feature type="transmembrane region" description="Helical" evidence="8">
    <location>
        <begin position="20"/>
        <end position="42"/>
    </location>
</feature>
<keyword evidence="5 11" id="KW-0067">ATP-binding</keyword>
<dbReference type="PROSITE" id="PS50929">
    <property type="entry name" value="ABC_TM1F"/>
    <property type="match status" value="1"/>
</dbReference>
<dbReference type="InterPro" id="IPR027417">
    <property type="entry name" value="P-loop_NTPase"/>
</dbReference>
<dbReference type="InterPro" id="IPR011527">
    <property type="entry name" value="ABC1_TM_dom"/>
</dbReference>
<dbReference type="FunFam" id="3.40.50.300:FF:000287">
    <property type="entry name" value="Multidrug ABC transporter ATP-binding protein"/>
    <property type="match status" value="1"/>
</dbReference>
<keyword evidence="6 8" id="KW-1133">Transmembrane helix</keyword>
<evidence type="ECO:0000256" key="8">
    <source>
        <dbReference type="SAM" id="Phobius"/>
    </source>
</evidence>
<dbReference type="CDD" id="cd07346">
    <property type="entry name" value="ABC_6TM_exporters"/>
    <property type="match status" value="1"/>
</dbReference>
<feature type="transmembrane region" description="Helical" evidence="8">
    <location>
        <begin position="140"/>
        <end position="161"/>
    </location>
</feature>
<protein>
    <submittedName>
        <fullName evidence="11">ABC transporter ATP-binding protein</fullName>
    </submittedName>
</protein>
<dbReference type="Gene3D" id="3.40.50.300">
    <property type="entry name" value="P-loop containing nucleotide triphosphate hydrolases"/>
    <property type="match status" value="1"/>
</dbReference>
<evidence type="ECO:0000259" key="10">
    <source>
        <dbReference type="PROSITE" id="PS50929"/>
    </source>
</evidence>
<dbReference type="PANTHER" id="PTHR43394">
    <property type="entry name" value="ATP-DEPENDENT PERMEASE MDL1, MITOCHONDRIAL"/>
    <property type="match status" value="1"/>
</dbReference>
<dbReference type="EMBL" id="JACRSQ010000029">
    <property type="protein sequence ID" value="MBC8544740.1"/>
    <property type="molecule type" value="Genomic_DNA"/>
</dbReference>
<name>A0A926DWX5_9FIRM</name>
<dbReference type="PANTHER" id="PTHR43394:SF1">
    <property type="entry name" value="ATP-BINDING CASSETTE SUB-FAMILY B MEMBER 10, MITOCHONDRIAL"/>
    <property type="match status" value="1"/>
</dbReference>
<evidence type="ECO:0000313" key="11">
    <source>
        <dbReference type="EMBL" id="MBC8544740.1"/>
    </source>
</evidence>
<dbReference type="GO" id="GO:0005886">
    <property type="term" value="C:plasma membrane"/>
    <property type="evidence" value="ECO:0007669"/>
    <property type="project" value="UniProtKB-SubCell"/>
</dbReference>
<dbReference type="GO" id="GO:0005524">
    <property type="term" value="F:ATP binding"/>
    <property type="evidence" value="ECO:0007669"/>
    <property type="project" value="UniProtKB-KW"/>
</dbReference>
<feature type="domain" description="ABC transporter" evidence="9">
    <location>
        <begin position="339"/>
        <end position="572"/>
    </location>
</feature>
<evidence type="ECO:0000256" key="1">
    <source>
        <dbReference type="ARBA" id="ARBA00004651"/>
    </source>
</evidence>
<keyword evidence="2" id="KW-0813">Transport</keyword>
<evidence type="ECO:0000256" key="7">
    <source>
        <dbReference type="ARBA" id="ARBA00023136"/>
    </source>
</evidence>
<feature type="domain" description="ABC transmembrane type-1" evidence="10">
    <location>
        <begin position="24"/>
        <end position="306"/>
    </location>
</feature>
<evidence type="ECO:0000256" key="2">
    <source>
        <dbReference type="ARBA" id="ARBA00022448"/>
    </source>
</evidence>
<feature type="transmembrane region" description="Helical" evidence="8">
    <location>
        <begin position="62"/>
        <end position="82"/>
    </location>
</feature>
<dbReference type="PROSITE" id="PS50893">
    <property type="entry name" value="ABC_TRANSPORTER_2"/>
    <property type="match status" value="1"/>
</dbReference>
<evidence type="ECO:0000256" key="6">
    <source>
        <dbReference type="ARBA" id="ARBA00022989"/>
    </source>
</evidence>
<dbReference type="SMART" id="SM00382">
    <property type="entry name" value="AAA"/>
    <property type="match status" value="1"/>
</dbReference>
<accession>A0A926DWX5</accession>
<dbReference type="GO" id="GO:0015421">
    <property type="term" value="F:ABC-type oligopeptide transporter activity"/>
    <property type="evidence" value="ECO:0007669"/>
    <property type="project" value="TreeGrafter"/>
</dbReference>
<evidence type="ECO:0000256" key="4">
    <source>
        <dbReference type="ARBA" id="ARBA00022741"/>
    </source>
</evidence>
<keyword evidence="4" id="KW-0547">Nucleotide-binding</keyword>
<feature type="transmembrane region" description="Helical" evidence="8">
    <location>
        <begin position="279"/>
        <end position="296"/>
    </location>
</feature>
<keyword evidence="7 8" id="KW-0472">Membrane</keyword>
<dbReference type="InterPro" id="IPR039421">
    <property type="entry name" value="Type_1_exporter"/>
</dbReference>
<dbReference type="Gene3D" id="1.20.1560.10">
    <property type="entry name" value="ABC transporter type 1, transmembrane domain"/>
    <property type="match status" value="1"/>
</dbReference>
<evidence type="ECO:0000256" key="3">
    <source>
        <dbReference type="ARBA" id="ARBA00022692"/>
    </source>
</evidence>
<sequence length="586" mass="64091">MFKSMKRIIRWAGKQKGRLYLGSVFSFFSSLATAIPMMAAAYALDTVIRAYWAGSSIESSLIWQLLWVIMGSIALNFLLSYLRAVLQESIGYEVAAGQRIHLGDVLKRVPLGYFSQNSVGDILTGITTELSTLELQGMKLVDVIINGYAKFIAIVLCLVYFSPTAALISVVGVILSALALQGISRHSANTAATTHRAMEDMSGAAIEYIRGLSIVKSFGREGASIASFQRASKDLKDIHIKVEKGYTPCNCLHLLALKVASIGIVFICSWQALQGQMSMADFLMFVLFSFVLFGSVENMNEAAHMLGVVDSAMNKLEALENAEYIDQDGKDITLASYDIEFQNVSFGYGERIVLHDLNFTIPQNTTTAIVGPSGSGKSTLCNLIARFYDVSDGAITLGGTDIRKFTCDSLLQNISMVFQDVYLFRDTIKNNIKFGSPDATDGQIVAAARKARCHDFIMDLPDGYNTVTGEGGSSLSGGEKQRISIARAMLKDAPIVILDEATASIDPENEHLIQEAISELTHGKTIITIAHRLATIENADQILVIDGGTVVQKGTHRELLAQEGTYREFIKVREKAEGWRIEHAER</sequence>
<dbReference type="GO" id="GO:0016887">
    <property type="term" value="F:ATP hydrolysis activity"/>
    <property type="evidence" value="ECO:0007669"/>
    <property type="project" value="InterPro"/>
</dbReference>
<reference evidence="11" key="1">
    <citation type="submission" date="2020-08" db="EMBL/GenBank/DDBJ databases">
        <title>Genome public.</title>
        <authorList>
            <person name="Liu C."/>
            <person name="Sun Q."/>
        </authorList>
    </citation>
    <scope>NUCLEOTIDE SEQUENCE</scope>
    <source>
        <strain evidence="11">NSJ-32</strain>
    </source>
</reference>
<dbReference type="InterPro" id="IPR003439">
    <property type="entry name" value="ABC_transporter-like_ATP-bd"/>
</dbReference>
<dbReference type="InterPro" id="IPR036640">
    <property type="entry name" value="ABC1_TM_sf"/>
</dbReference>
<keyword evidence="12" id="KW-1185">Reference proteome</keyword>
<organism evidence="11 12">
    <name type="scientific">Bianquea renquensis</name>
    <dbReference type="NCBI Taxonomy" id="2763661"/>
    <lineage>
        <taxon>Bacteria</taxon>
        <taxon>Bacillati</taxon>
        <taxon>Bacillota</taxon>
        <taxon>Clostridia</taxon>
        <taxon>Eubacteriales</taxon>
        <taxon>Bianqueaceae</taxon>
        <taxon>Bianquea</taxon>
    </lineage>
</organism>
<evidence type="ECO:0000313" key="12">
    <source>
        <dbReference type="Proteomes" id="UP000657006"/>
    </source>
</evidence>
<dbReference type="PROSITE" id="PS00211">
    <property type="entry name" value="ABC_TRANSPORTER_1"/>
    <property type="match status" value="1"/>
</dbReference>
<keyword evidence="3 8" id="KW-0812">Transmembrane</keyword>
<evidence type="ECO:0000259" key="9">
    <source>
        <dbReference type="PROSITE" id="PS50893"/>
    </source>
</evidence>
<dbReference type="Pfam" id="PF00664">
    <property type="entry name" value="ABC_membrane"/>
    <property type="match status" value="1"/>
</dbReference>
<comment type="subcellular location">
    <subcellularLocation>
        <location evidence="1">Cell membrane</location>
        <topology evidence="1">Multi-pass membrane protein</topology>
    </subcellularLocation>
</comment>
<dbReference type="SUPFAM" id="SSF90123">
    <property type="entry name" value="ABC transporter transmembrane region"/>
    <property type="match status" value="1"/>
</dbReference>
<dbReference type="AlphaFoldDB" id="A0A926DWX5"/>
<dbReference type="Proteomes" id="UP000657006">
    <property type="component" value="Unassembled WGS sequence"/>
</dbReference>